<dbReference type="GeneID" id="17354918"/>
<keyword evidence="3" id="KW-1185">Reference proteome</keyword>
<evidence type="ECO:0000313" key="3">
    <source>
        <dbReference type="Proteomes" id="UP000008141"/>
    </source>
</evidence>
<dbReference type="Proteomes" id="UP000008141">
    <property type="component" value="Unassembled WGS sequence"/>
</dbReference>
<protein>
    <submittedName>
        <fullName evidence="2">Uncharacterized protein</fullName>
    </submittedName>
</protein>
<feature type="region of interest" description="Disordered" evidence="1">
    <location>
        <begin position="1"/>
        <end position="126"/>
    </location>
</feature>
<organism evidence="3">
    <name type="scientific">Chlorella variabilis</name>
    <name type="common">Green alga</name>
    <dbReference type="NCBI Taxonomy" id="554065"/>
    <lineage>
        <taxon>Eukaryota</taxon>
        <taxon>Viridiplantae</taxon>
        <taxon>Chlorophyta</taxon>
        <taxon>core chlorophytes</taxon>
        <taxon>Trebouxiophyceae</taxon>
        <taxon>Chlorellales</taxon>
        <taxon>Chlorellaceae</taxon>
        <taxon>Chlorella clade</taxon>
        <taxon>Chlorella</taxon>
    </lineage>
</organism>
<name>E1ZF58_CHLVA</name>
<gene>
    <name evidence="2" type="ORF">CHLNCDRAFT_133749</name>
</gene>
<dbReference type="STRING" id="554065.E1ZF58"/>
<dbReference type="RefSeq" id="XP_005847545.1">
    <property type="nucleotide sequence ID" value="XM_005847483.1"/>
</dbReference>
<evidence type="ECO:0000256" key="1">
    <source>
        <dbReference type="SAM" id="MobiDB-lite"/>
    </source>
</evidence>
<dbReference type="AlphaFoldDB" id="E1ZF58"/>
<proteinExistence type="predicted"/>
<dbReference type="EMBL" id="GL433844">
    <property type="protein sequence ID" value="EFN55443.1"/>
    <property type="molecule type" value="Genomic_DNA"/>
</dbReference>
<dbReference type="OrthoDB" id="514584at2759"/>
<dbReference type="InParanoid" id="E1ZF58"/>
<accession>E1ZF58</accession>
<reference evidence="2 3" key="1">
    <citation type="journal article" date="2010" name="Plant Cell">
        <title>The Chlorella variabilis NC64A genome reveals adaptation to photosymbiosis, coevolution with viruses, and cryptic sex.</title>
        <authorList>
            <person name="Blanc G."/>
            <person name="Duncan G."/>
            <person name="Agarkova I."/>
            <person name="Borodovsky M."/>
            <person name="Gurnon J."/>
            <person name="Kuo A."/>
            <person name="Lindquist E."/>
            <person name="Lucas S."/>
            <person name="Pangilinan J."/>
            <person name="Polle J."/>
            <person name="Salamov A."/>
            <person name="Terry A."/>
            <person name="Yamada T."/>
            <person name="Dunigan D.D."/>
            <person name="Grigoriev I.V."/>
            <person name="Claverie J.M."/>
            <person name="Van Etten J.L."/>
        </authorList>
    </citation>
    <scope>NUCLEOTIDE SEQUENCE [LARGE SCALE GENOMIC DNA]</scope>
    <source>
        <strain evidence="2 3">NC64A</strain>
    </source>
</reference>
<evidence type="ECO:0000313" key="2">
    <source>
        <dbReference type="EMBL" id="EFN55443.1"/>
    </source>
</evidence>
<sequence length="222" mass="22700">MAQPQRVEAHREASGTNGDLGHSKGPHPAVAGSGQDRDVSQGEFHGAPVQGESPQRPEPRSEPAVGGGGAPGLATPGATREPRQPAGPGATPGMSSAGSTPRAGGRATRPQTGLLYEGSPLRGVARSPRAAGLQTFGSKYMPFAAGFAHMAGEAPVYRSSRLHALNPTAAVSEDTSYLYTLDSGLETAATRAANPDRRTEHVRNTAPAARGGLAGRLFGPIR</sequence>
<dbReference type="KEGG" id="cvr:CHLNCDRAFT_133749"/>